<evidence type="ECO:0000256" key="2">
    <source>
        <dbReference type="ARBA" id="ARBA00023015"/>
    </source>
</evidence>
<accession>A0ABS7ACA8</accession>
<protein>
    <submittedName>
        <fullName evidence="6">LysR family transcriptional regulator</fullName>
    </submittedName>
</protein>
<evidence type="ECO:0000313" key="6">
    <source>
        <dbReference type="EMBL" id="MBW6398809.1"/>
    </source>
</evidence>
<dbReference type="Gene3D" id="1.10.10.10">
    <property type="entry name" value="Winged helix-like DNA-binding domain superfamily/Winged helix DNA-binding domain"/>
    <property type="match status" value="1"/>
</dbReference>
<dbReference type="InterPro" id="IPR036390">
    <property type="entry name" value="WH_DNA-bd_sf"/>
</dbReference>
<dbReference type="SUPFAM" id="SSF53850">
    <property type="entry name" value="Periplasmic binding protein-like II"/>
    <property type="match status" value="1"/>
</dbReference>
<dbReference type="Gene3D" id="3.40.190.10">
    <property type="entry name" value="Periplasmic binding protein-like II"/>
    <property type="match status" value="2"/>
</dbReference>
<evidence type="ECO:0000313" key="7">
    <source>
        <dbReference type="Proteomes" id="UP001196565"/>
    </source>
</evidence>
<dbReference type="PRINTS" id="PR00039">
    <property type="entry name" value="HTHLYSR"/>
</dbReference>
<dbReference type="InterPro" id="IPR005119">
    <property type="entry name" value="LysR_subst-bd"/>
</dbReference>
<organism evidence="6 7">
    <name type="scientific">Roseomonas alba</name>
    <dbReference type="NCBI Taxonomy" id="2846776"/>
    <lineage>
        <taxon>Bacteria</taxon>
        <taxon>Pseudomonadati</taxon>
        <taxon>Pseudomonadota</taxon>
        <taxon>Alphaproteobacteria</taxon>
        <taxon>Acetobacterales</taxon>
        <taxon>Roseomonadaceae</taxon>
        <taxon>Roseomonas</taxon>
    </lineage>
</organism>
<dbReference type="Pfam" id="PF03466">
    <property type="entry name" value="LysR_substrate"/>
    <property type="match status" value="1"/>
</dbReference>
<dbReference type="PROSITE" id="PS50931">
    <property type="entry name" value="HTH_LYSR"/>
    <property type="match status" value="1"/>
</dbReference>
<feature type="domain" description="HTH lysR-type" evidence="5">
    <location>
        <begin position="1"/>
        <end position="58"/>
    </location>
</feature>
<evidence type="ECO:0000256" key="3">
    <source>
        <dbReference type="ARBA" id="ARBA00023125"/>
    </source>
</evidence>
<dbReference type="PANTHER" id="PTHR30126">
    <property type="entry name" value="HTH-TYPE TRANSCRIPTIONAL REGULATOR"/>
    <property type="match status" value="1"/>
</dbReference>
<dbReference type="PANTHER" id="PTHR30126:SF77">
    <property type="entry name" value="TRANSCRIPTIONAL REGULATORY PROTEIN"/>
    <property type="match status" value="1"/>
</dbReference>
<dbReference type="Proteomes" id="UP001196565">
    <property type="component" value="Unassembled WGS sequence"/>
</dbReference>
<keyword evidence="7" id="KW-1185">Reference proteome</keyword>
<keyword evidence="2" id="KW-0805">Transcription regulation</keyword>
<reference evidence="6 7" key="1">
    <citation type="submission" date="2021-07" db="EMBL/GenBank/DDBJ databases">
        <authorList>
            <person name="So Y."/>
        </authorList>
    </citation>
    <scope>NUCLEOTIDE SEQUENCE [LARGE SCALE GENOMIC DNA]</scope>
    <source>
        <strain evidence="6 7">HJA6</strain>
    </source>
</reference>
<comment type="similarity">
    <text evidence="1">Belongs to the LysR transcriptional regulatory family.</text>
</comment>
<evidence type="ECO:0000259" key="5">
    <source>
        <dbReference type="PROSITE" id="PS50931"/>
    </source>
</evidence>
<comment type="caution">
    <text evidence="6">The sequence shown here is derived from an EMBL/GenBank/DDBJ whole genome shotgun (WGS) entry which is preliminary data.</text>
</comment>
<sequence>MRDLRSLETVLWIVRLGGFRAAAARLNTTQSAISARVAQLEQELGIRIFQRGPRITLTAEGTALLRYAEQMVDLREEMLRAIADPASMRGLLRIGISETLAHTLLPRLVQRIGAAHPGIVLDMVVDITPALRQSLVAGHIDIAMLAGTVDDPRAINEPLCSYPLGWLASPALGLPDRPLRLAELTRWPILSFSHDTEVSAALRALFDQAGTPGVRLWGSTSIATMAELARAGVCVSVMQLIVADRELASGALRQIHVTDVTLPDVAFHVSYIRKPDSHVAATIAALAREISGTHDR</sequence>
<proteinExistence type="inferred from homology"/>
<dbReference type="InterPro" id="IPR000847">
    <property type="entry name" value="LysR_HTH_N"/>
</dbReference>
<gene>
    <name evidence="6" type="ORF">KPL78_13175</name>
</gene>
<dbReference type="RefSeq" id="WP_219763414.1">
    <property type="nucleotide sequence ID" value="NZ_JAHYBZ010000004.1"/>
</dbReference>
<name>A0ABS7ACA8_9PROT</name>
<evidence type="ECO:0000256" key="4">
    <source>
        <dbReference type="ARBA" id="ARBA00023163"/>
    </source>
</evidence>
<dbReference type="Pfam" id="PF00126">
    <property type="entry name" value="HTH_1"/>
    <property type="match status" value="1"/>
</dbReference>
<dbReference type="InterPro" id="IPR036388">
    <property type="entry name" value="WH-like_DNA-bd_sf"/>
</dbReference>
<keyword evidence="3" id="KW-0238">DNA-binding</keyword>
<keyword evidence="4" id="KW-0804">Transcription</keyword>
<dbReference type="CDD" id="cd05466">
    <property type="entry name" value="PBP2_LTTR_substrate"/>
    <property type="match status" value="1"/>
</dbReference>
<dbReference type="EMBL" id="JAHYBZ010000004">
    <property type="protein sequence ID" value="MBW6398809.1"/>
    <property type="molecule type" value="Genomic_DNA"/>
</dbReference>
<evidence type="ECO:0000256" key="1">
    <source>
        <dbReference type="ARBA" id="ARBA00009437"/>
    </source>
</evidence>
<dbReference type="SUPFAM" id="SSF46785">
    <property type="entry name" value="Winged helix' DNA-binding domain"/>
    <property type="match status" value="1"/>
</dbReference>